<evidence type="ECO:0000313" key="6">
    <source>
        <dbReference type="Proteomes" id="UP000470082"/>
    </source>
</evidence>
<protein>
    <submittedName>
        <fullName evidence="5">GntR family transcriptional regulator</fullName>
    </submittedName>
</protein>
<evidence type="ECO:0000313" key="5">
    <source>
        <dbReference type="EMBL" id="MSS01146.1"/>
    </source>
</evidence>
<dbReference type="SUPFAM" id="SSF46785">
    <property type="entry name" value="Winged helix' DNA-binding domain"/>
    <property type="match status" value="1"/>
</dbReference>
<dbReference type="CDD" id="cd07377">
    <property type="entry name" value="WHTH_GntR"/>
    <property type="match status" value="1"/>
</dbReference>
<organism evidence="5 6">
    <name type="scientific">Floccifex porci</name>
    <dbReference type="NCBI Taxonomy" id="2606629"/>
    <lineage>
        <taxon>Bacteria</taxon>
        <taxon>Bacillati</taxon>
        <taxon>Bacillota</taxon>
        <taxon>Erysipelotrichia</taxon>
        <taxon>Erysipelotrichales</taxon>
        <taxon>Erysipelotrichaceae</taxon>
        <taxon>Floccifex</taxon>
    </lineage>
</organism>
<name>A0A7X2T3W8_9FIRM</name>
<dbReference type="AlphaFoldDB" id="A0A7X2T3W8"/>
<dbReference type="Gene3D" id="1.10.10.10">
    <property type="entry name" value="Winged helix-like DNA-binding domain superfamily/Winged helix DNA-binding domain"/>
    <property type="match status" value="1"/>
</dbReference>
<dbReference type="RefSeq" id="WP_154459607.1">
    <property type="nucleotide sequence ID" value="NZ_VUMM01000003.1"/>
</dbReference>
<reference evidence="5 6" key="1">
    <citation type="submission" date="2019-08" db="EMBL/GenBank/DDBJ databases">
        <title>In-depth cultivation of the pig gut microbiome towards novel bacterial diversity and tailored functional studies.</title>
        <authorList>
            <person name="Wylensek D."/>
            <person name="Hitch T.C.A."/>
            <person name="Clavel T."/>
        </authorList>
    </citation>
    <scope>NUCLEOTIDE SEQUENCE [LARGE SCALE GENOMIC DNA]</scope>
    <source>
        <strain evidence="5 6">LKV-178-WT-2G</strain>
    </source>
</reference>
<keyword evidence="6" id="KW-1185">Reference proteome</keyword>
<evidence type="ECO:0000259" key="4">
    <source>
        <dbReference type="PROSITE" id="PS50949"/>
    </source>
</evidence>
<accession>A0A7X2T3W8</accession>
<keyword evidence="3" id="KW-0804">Transcription</keyword>
<dbReference type="PANTHER" id="PTHR38445:SF7">
    <property type="entry name" value="GNTR-FAMILY TRANSCRIPTIONAL REGULATOR"/>
    <property type="match status" value="1"/>
</dbReference>
<dbReference type="InterPro" id="IPR036388">
    <property type="entry name" value="WH-like_DNA-bd_sf"/>
</dbReference>
<dbReference type="PANTHER" id="PTHR38445">
    <property type="entry name" value="HTH-TYPE TRANSCRIPTIONAL REPRESSOR YTRA"/>
    <property type="match status" value="1"/>
</dbReference>
<dbReference type="Proteomes" id="UP000470082">
    <property type="component" value="Unassembled WGS sequence"/>
</dbReference>
<dbReference type="GO" id="GO:0003677">
    <property type="term" value="F:DNA binding"/>
    <property type="evidence" value="ECO:0007669"/>
    <property type="project" value="UniProtKB-KW"/>
</dbReference>
<dbReference type="GO" id="GO:0003700">
    <property type="term" value="F:DNA-binding transcription factor activity"/>
    <property type="evidence" value="ECO:0007669"/>
    <property type="project" value="InterPro"/>
</dbReference>
<dbReference type="PROSITE" id="PS50949">
    <property type="entry name" value="HTH_GNTR"/>
    <property type="match status" value="1"/>
</dbReference>
<gene>
    <name evidence="5" type="ORF">FYJ50_03295</name>
</gene>
<keyword evidence="1" id="KW-0805">Transcription regulation</keyword>
<evidence type="ECO:0000256" key="2">
    <source>
        <dbReference type="ARBA" id="ARBA00023125"/>
    </source>
</evidence>
<dbReference type="Pfam" id="PF00392">
    <property type="entry name" value="GntR"/>
    <property type="match status" value="1"/>
</dbReference>
<evidence type="ECO:0000256" key="3">
    <source>
        <dbReference type="ARBA" id="ARBA00023163"/>
    </source>
</evidence>
<keyword evidence="2" id="KW-0238">DNA-binding</keyword>
<sequence length="123" mass="14157">MKIIINHSSMVPIYEQIVNQIRNQIVNHELKENDPLPSVRSLANQLKISALTVKKAYDFLEQECFIQTIHGKGSFVKCINPSLLEEEIRKNIQMELETTLLKALQNGLTKEEIKELISILLEE</sequence>
<dbReference type="SMART" id="SM00345">
    <property type="entry name" value="HTH_GNTR"/>
    <property type="match status" value="1"/>
</dbReference>
<evidence type="ECO:0000256" key="1">
    <source>
        <dbReference type="ARBA" id="ARBA00023015"/>
    </source>
</evidence>
<proteinExistence type="predicted"/>
<feature type="domain" description="HTH gntR-type" evidence="4">
    <location>
        <begin position="11"/>
        <end position="79"/>
    </location>
</feature>
<dbReference type="InterPro" id="IPR036390">
    <property type="entry name" value="WH_DNA-bd_sf"/>
</dbReference>
<dbReference type="InterPro" id="IPR000524">
    <property type="entry name" value="Tscrpt_reg_HTH_GntR"/>
</dbReference>
<dbReference type="EMBL" id="VUMM01000003">
    <property type="protein sequence ID" value="MSS01146.1"/>
    <property type="molecule type" value="Genomic_DNA"/>
</dbReference>
<comment type="caution">
    <text evidence="5">The sequence shown here is derived from an EMBL/GenBank/DDBJ whole genome shotgun (WGS) entry which is preliminary data.</text>
</comment>